<dbReference type="SUPFAM" id="SSF57701">
    <property type="entry name" value="Zn2/Cys6 DNA-binding domain"/>
    <property type="match status" value="1"/>
</dbReference>
<gene>
    <name evidence="4" type="ORF">B0J15DRAFT_549221</name>
</gene>
<dbReference type="InterPro" id="IPR001138">
    <property type="entry name" value="Zn2Cys6_DnaBD"/>
</dbReference>
<dbReference type="GO" id="GO:0008270">
    <property type="term" value="F:zinc ion binding"/>
    <property type="evidence" value="ECO:0007669"/>
    <property type="project" value="InterPro"/>
</dbReference>
<dbReference type="GO" id="GO:0000981">
    <property type="term" value="F:DNA-binding transcription factor activity, RNA polymerase II-specific"/>
    <property type="evidence" value="ECO:0007669"/>
    <property type="project" value="InterPro"/>
</dbReference>
<dbReference type="PANTHER" id="PTHR37534">
    <property type="entry name" value="TRANSCRIPTIONAL ACTIVATOR PROTEIN UGA3"/>
    <property type="match status" value="1"/>
</dbReference>
<dbReference type="Pfam" id="PF11951">
    <property type="entry name" value="Fungal_trans_2"/>
    <property type="match status" value="1"/>
</dbReference>
<keyword evidence="2" id="KW-0539">Nucleus</keyword>
<sequence>MARLIIPRLRRKKCDEVHPTCGDCDALGLDCLYSDTKPEWVDGDVRQKQMSMAIKTQAKKGQRFRHSAKARGDGFINTSAVDYDSPTDKKTAPSQASSVFERASGIEAGFPIQGPNKGPASSLPIIPRPSLTTDEEAEINFTIIYLDNVFPFLFPFYRPSILDNGRHWVLDLLRRNSVVLHAALSLSSYFFAVALDHAHLGENHDSCKSLVWNELTAQAERTITIIQRDMQNLQ</sequence>
<dbReference type="Pfam" id="PF00172">
    <property type="entry name" value="Zn_clus"/>
    <property type="match status" value="1"/>
</dbReference>
<dbReference type="Gene3D" id="4.10.240.10">
    <property type="entry name" value="Zn(2)-C6 fungal-type DNA-binding domain"/>
    <property type="match status" value="1"/>
</dbReference>
<evidence type="ECO:0000256" key="1">
    <source>
        <dbReference type="ARBA" id="ARBA00004123"/>
    </source>
</evidence>
<dbReference type="Proteomes" id="UP000736672">
    <property type="component" value="Unassembled WGS sequence"/>
</dbReference>
<feature type="domain" description="Zn(2)-C6 fungal-type" evidence="3">
    <location>
        <begin position="8"/>
        <end position="37"/>
    </location>
</feature>
<dbReference type="InterPro" id="IPR036864">
    <property type="entry name" value="Zn2-C6_fun-type_DNA-bd_sf"/>
</dbReference>
<evidence type="ECO:0000313" key="4">
    <source>
        <dbReference type="EMBL" id="KAH7254664.1"/>
    </source>
</evidence>
<evidence type="ECO:0000259" key="3">
    <source>
        <dbReference type="Pfam" id="PF00172"/>
    </source>
</evidence>
<dbReference type="CDD" id="cd00067">
    <property type="entry name" value="GAL4"/>
    <property type="match status" value="1"/>
</dbReference>
<dbReference type="GO" id="GO:0005634">
    <property type="term" value="C:nucleus"/>
    <property type="evidence" value="ECO:0007669"/>
    <property type="project" value="UniProtKB-SubCell"/>
</dbReference>
<protein>
    <recommendedName>
        <fullName evidence="3">Zn(2)-C6 fungal-type domain-containing protein</fullName>
    </recommendedName>
</protein>
<dbReference type="PANTHER" id="PTHR37534:SF20">
    <property type="entry name" value="PRO1A C6 ZINK-FINGER PROTEIN"/>
    <property type="match status" value="1"/>
</dbReference>
<dbReference type="OrthoDB" id="3251668at2759"/>
<organism evidence="4 5">
    <name type="scientific">Fusarium solani</name>
    <name type="common">Filamentous fungus</name>
    <dbReference type="NCBI Taxonomy" id="169388"/>
    <lineage>
        <taxon>Eukaryota</taxon>
        <taxon>Fungi</taxon>
        <taxon>Dikarya</taxon>
        <taxon>Ascomycota</taxon>
        <taxon>Pezizomycotina</taxon>
        <taxon>Sordariomycetes</taxon>
        <taxon>Hypocreomycetidae</taxon>
        <taxon>Hypocreales</taxon>
        <taxon>Nectriaceae</taxon>
        <taxon>Fusarium</taxon>
        <taxon>Fusarium solani species complex</taxon>
    </lineage>
</organism>
<keyword evidence="5" id="KW-1185">Reference proteome</keyword>
<reference evidence="4" key="1">
    <citation type="journal article" date="2021" name="Nat. Commun.">
        <title>Genetic determinants of endophytism in the Arabidopsis root mycobiome.</title>
        <authorList>
            <person name="Mesny F."/>
            <person name="Miyauchi S."/>
            <person name="Thiergart T."/>
            <person name="Pickel B."/>
            <person name="Atanasova L."/>
            <person name="Karlsson M."/>
            <person name="Huettel B."/>
            <person name="Barry K.W."/>
            <person name="Haridas S."/>
            <person name="Chen C."/>
            <person name="Bauer D."/>
            <person name="Andreopoulos W."/>
            <person name="Pangilinan J."/>
            <person name="LaButti K."/>
            <person name="Riley R."/>
            <person name="Lipzen A."/>
            <person name="Clum A."/>
            <person name="Drula E."/>
            <person name="Henrissat B."/>
            <person name="Kohler A."/>
            <person name="Grigoriev I.V."/>
            <person name="Martin F.M."/>
            <person name="Hacquard S."/>
        </authorList>
    </citation>
    <scope>NUCLEOTIDE SEQUENCE</scope>
    <source>
        <strain evidence="4">FSSC 5 MPI-SDFR-AT-0091</strain>
    </source>
</reference>
<dbReference type="EMBL" id="JAGTJS010000010">
    <property type="protein sequence ID" value="KAH7254664.1"/>
    <property type="molecule type" value="Genomic_DNA"/>
</dbReference>
<proteinExistence type="predicted"/>
<accession>A0A9P9HDV4</accession>
<evidence type="ECO:0000313" key="5">
    <source>
        <dbReference type="Proteomes" id="UP000736672"/>
    </source>
</evidence>
<name>A0A9P9HDV4_FUSSL</name>
<evidence type="ECO:0000256" key="2">
    <source>
        <dbReference type="ARBA" id="ARBA00023242"/>
    </source>
</evidence>
<dbReference type="InterPro" id="IPR021858">
    <property type="entry name" value="Fun_TF"/>
</dbReference>
<comment type="caution">
    <text evidence="4">The sequence shown here is derived from an EMBL/GenBank/DDBJ whole genome shotgun (WGS) entry which is preliminary data.</text>
</comment>
<dbReference type="AlphaFoldDB" id="A0A9P9HDV4"/>
<comment type="subcellular location">
    <subcellularLocation>
        <location evidence="1">Nucleus</location>
    </subcellularLocation>
</comment>